<dbReference type="KEGG" id="pbh:AAW51_3525"/>
<evidence type="ECO:0000256" key="4">
    <source>
        <dbReference type="ARBA" id="ARBA00022833"/>
    </source>
</evidence>
<proteinExistence type="inferred from homology"/>
<keyword evidence="3 6" id="KW-0378">Hydrolase</keyword>
<evidence type="ECO:0000256" key="2">
    <source>
        <dbReference type="ARBA" id="ARBA00022723"/>
    </source>
</evidence>
<keyword evidence="4" id="KW-0862">Zinc</keyword>
<sequence length="279" mass="31023">MTAMEEIEVGATTLFVLDDGTWRFPAHFFFANVPAAQWQARLDTDAEGKIPVGHNHGLVKTAHELIVIDTGYGDDRHGGCTGHLLDDFERTGLRPEQVTQVVTTHAHGDHIQRHTLLHAGRRRPTFTHARYHLARADWHWFTEVAPTPEVETHLVPLARSGQLTFFDGECEISPGVHLLPTPGHTPGHTSVLIESGGHCALFLGDLCHHAVHFSHPQWVSSFDTHPELTPHTRARIFSLAEHLRALLICPHLPAPGLGHLMRVGDGFVWQPLNRPARHG</sequence>
<feature type="domain" description="Metallo-beta-lactamase" evidence="5">
    <location>
        <begin position="53"/>
        <end position="251"/>
    </location>
</feature>
<evidence type="ECO:0000313" key="6">
    <source>
        <dbReference type="EMBL" id="AKJ30216.1"/>
    </source>
</evidence>
<dbReference type="InterPro" id="IPR051013">
    <property type="entry name" value="MBL_superfamily_lactonases"/>
</dbReference>
<evidence type="ECO:0000256" key="1">
    <source>
        <dbReference type="ARBA" id="ARBA00007749"/>
    </source>
</evidence>
<protein>
    <submittedName>
        <fullName evidence="6">Zn-dependent hydrolase</fullName>
    </submittedName>
</protein>
<reference evidence="6 7" key="1">
    <citation type="submission" date="2015-05" db="EMBL/GenBank/DDBJ databases">
        <authorList>
            <person name="Tang B."/>
            <person name="Yu Y."/>
        </authorList>
    </citation>
    <scope>NUCLEOTIDE SEQUENCE [LARGE SCALE GENOMIC DNA]</scope>
    <source>
        <strain evidence="6 7">DSM 7029</strain>
    </source>
</reference>
<dbReference type="SMART" id="SM00849">
    <property type="entry name" value="Lactamase_B"/>
    <property type="match status" value="1"/>
</dbReference>
<dbReference type="SUPFAM" id="SSF56281">
    <property type="entry name" value="Metallo-hydrolase/oxidoreductase"/>
    <property type="match status" value="1"/>
</dbReference>
<comment type="similarity">
    <text evidence="1">Belongs to the metallo-beta-lactamase superfamily.</text>
</comment>
<gene>
    <name evidence="6" type="ORF">AAW51_3525</name>
</gene>
<dbReference type="GO" id="GO:0016787">
    <property type="term" value="F:hydrolase activity"/>
    <property type="evidence" value="ECO:0007669"/>
    <property type="project" value="UniProtKB-KW"/>
</dbReference>
<dbReference type="GO" id="GO:0046872">
    <property type="term" value="F:metal ion binding"/>
    <property type="evidence" value="ECO:0007669"/>
    <property type="project" value="UniProtKB-KW"/>
</dbReference>
<dbReference type="STRING" id="413882.AAW51_3525"/>
<dbReference type="Gene3D" id="3.60.15.10">
    <property type="entry name" value="Ribonuclease Z/Hydroxyacylglutathione hydrolase-like"/>
    <property type="match status" value="1"/>
</dbReference>
<dbReference type="Proteomes" id="UP000035352">
    <property type="component" value="Chromosome"/>
</dbReference>
<name>A0A0G3BS31_9BURK</name>
<dbReference type="Pfam" id="PF00753">
    <property type="entry name" value="Lactamase_B"/>
    <property type="match status" value="1"/>
</dbReference>
<keyword evidence="7" id="KW-1185">Reference proteome</keyword>
<dbReference type="AlphaFoldDB" id="A0A0G3BS31"/>
<evidence type="ECO:0000259" key="5">
    <source>
        <dbReference type="SMART" id="SM00849"/>
    </source>
</evidence>
<dbReference type="InterPro" id="IPR001279">
    <property type="entry name" value="Metallo-B-lactamas"/>
</dbReference>
<dbReference type="EMBL" id="CP011371">
    <property type="protein sequence ID" value="AKJ30216.1"/>
    <property type="molecule type" value="Genomic_DNA"/>
</dbReference>
<accession>A0A0G3BS31</accession>
<dbReference type="InterPro" id="IPR036866">
    <property type="entry name" value="RibonucZ/Hydroxyglut_hydro"/>
</dbReference>
<dbReference type="PANTHER" id="PTHR42978">
    <property type="entry name" value="QUORUM-QUENCHING LACTONASE YTNP-RELATED-RELATED"/>
    <property type="match status" value="1"/>
</dbReference>
<organism evidence="6 7">
    <name type="scientific">Caldimonas brevitalea</name>
    <dbReference type="NCBI Taxonomy" id="413882"/>
    <lineage>
        <taxon>Bacteria</taxon>
        <taxon>Pseudomonadati</taxon>
        <taxon>Pseudomonadota</taxon>
        <taxon>Betaproteobacteria</taxon>
        <taxon>Burkholderiales</taxon>
        <taxon>Sphaerotilaceae</taxon>
        <taxon>Caldimonas</taxon>
    </lineage>
</organism>
<evidence type="ECO:0000313" key="7">
    <source>
        <dbReference type="Proteomes" id="UP000035352"/>
    </source>
</evidence>
<keyword evidence="2" id="KW-0479">Metal-binding</keyword>
<evidence type="ECO:0000256" key="3">
    <source>
        <dbReference type="ARBA" id="ARBA00022801"/>
    </source>
</evidence>
<dbReference type="PANTHER" id="PTHR42978:SF6">
    <property type="entry name" value="QUORUM-QUENCHING LACTONASE YTNP-RELATED"/>
    <property type="match status" value="1"/>
</dbReference>
<dbReference type="OrthoDB" id="5443440at2"/>